<organism evidence="2 3">
    <name type="scientific">Achromobacter mucicolens</name>
    <dbReference type="NCBI Taxonomy" id="1389922"/>
    <lineage>
        <taxon>Bacteria</taxon>
        <taxon>Pseudomonadati</taxon>
        <taxon>Pseudomonadota</taxon>
        <taxon>Betaproteobacteria</taxon>
        <taxon>Burkholderiales</taxon>
        <taxon>Alcaligenaceae</taxon>
        <taxon>Achromobacter</taxon>
    </lineage>
</organism>
<dbReference type="AlphaFoldDB" id="A0ABD4YWZ7"/>
<feature type="region of interest" description="Disordered" evidence="1">
    <location>
        <begin position="1"/>
        <end position="31"/>
    </location>
</feature>
<comment type="caution">
    <text evidence="2">The sequence shown here is derived from an EMBL/GenBank/DDBJ whole genome shotgun (WGS) entry which is preliminary data.</text>
</comment>
<feature type="compositionally biased region" description="Polar residues" evidence="1">
    <location>
        <begin position="93"/>
        <end position="103"/>
    </location>
</feature>
<evidence type="ECO:0000313" key="2">
    <source>
        <dbReference type="EMBL" id="MDH1179629.1"/>
    </source>
</evidence>
<evidence type="ECO:0000313" key="3">
    <source>
        <dbReference type="Proteomes" id="UP001158644"/>
    </source>
</evidence>
<proteinExistence type="predicted"/>
<sequence length="328" mass="33947">MSSRLGPEKTDAGNAPAGTDAEASGPVDGAPSARGWTALERVSWIATIVGTVGSVYLLFAPSKTATPEPWIEAQEAQSSAVVDPSHASGGKIGNSTQHQGGSGNIQTGPITGPVNIVTGQPSSAIGAAVPAKVQPVAKIAAFNLNTTRGYFAESSPRQLQGLTKNSSSGISYSTTEKWADLGNCVDEAPYKGYAPSSCGDLSSLAAVFDVTLVLEGEGTVVLNQILARVAYASVAEGSAAGVTTAAIPLSARYQLKLPAAGTDGRPPLISRVSAIPPLLLEPSRPARFEVALTHDCAAECFYELQLQFVLSSGKELSTEYFQLFWGDY</sequence>
<feature type="compositionally biased region" description="Basic and acidic residues" evidence="1">
    <location>
        <begin position="1"/>
        <end position="11"/>
    </location>
</feature>
<reference evidence="2 3" key="1">
    <citation type="submission" date="2022-09" db="EMBL/GenBank/DDBJ databases">
        <title>Intensive care unit water sources are persistently colonized with multi-drug resistant bacteria and are the site of extensive horizontal gene transfer of antibiotic resistance genes.</title>
        <authorList>
            <person name="Diorio-Toth L."/>
        </authorList>
    </citation>
    <scope>NUCLEOTIDE SEQUENCE [LARGE SCALE GENOMIC DNA]</scope>
    <source>
        <strain evidence="2 3">GD03967</strain>
    </source>
</reference>
<dbReference type="RefSeq" id="WP_279991348.1">
    <property type="nucleotide sequence ID" value="NZ_JAOBZK010000021.1"/>
</dbReference>
<accession>A0ABD4YWZ7</accession>
<gene>
    <name evidence="2" type="ORF">N5C72_16235</name>
</gene>
<feature type="region of interest" description="Disordered" evidence="1">
    <location>
        <begin position="76"/>
        <end position="103"/>
    </location>
</feature>
<evidence type="ECO:0000256" key="1">
    <source>
        <dbReference type="SAM" id="MobiDB-lite"/>
    </source>
</evidence>
<dbReference type="EMBL" id="JAOBZK010000021">
    <property type="protein sequence ID" value="MDH1179629.1"/>
    <property type="molecule type" value="Genomic_DNA"/>
</dbReference>
<name>A0ABD4YWZ7_9BURK</name>
<protein>
    <submittedName>
        <fullName evidence="2">Uncharacterized protein</fullName>
    </submittedName>
</protein>
<dbReference type="Proteomes" id="UP001158644">
    <property type="component" value="Unassembled WGS sequence"/>
</dbReference>